<protein>
    <recommendedName>
        <fullName evidence="3">tRNA threonylcarbamoyladenosine biosynthesis protein TsaE</fullName>
    </recommendedName>
    <alternativeName>
        <fullName evidence="11">t(6)A37 threonylcarbamoyladenosine biosynthesis protein TsaE</fullName>
    </alternativeName>
</protein>
<dbReference type="GO" id="GO:0005737">
    <property type="term" value="C:cytoplasm"/>
    <property type="evidence" value="ECO:0007669"/>
    <property type="project" value="UniProtKB-SubCell"/>
</dbReference>
<dbReference type="SUPFAM" id="SSF55729">
    <property type="entry name" value="Acyl-CoA N-acyltransferases (Nat)"/>
    <property type="match status" value="1"/>
</dbReference>
<dbReference type="GO" id="GO:0046872">
    <property type="term" value="F:metal ion binding"/>
    <property type="evidence" value="ECO:0007669"/>
    <property type="project" value="UniProtKB-KW"/>
</dbReference>
<evidence type="ECO:0000313" key="14">
    <source>
        <dbReference type="Proteomes" id="UP000435304"/>
    </source>
</evidence>
<dbReference type="Gene3D" id="3.40.50.300">
    <property type="entry name" value="P-loop containing nucleotide triphosphate hydrolases"/>
    <property type="match status" value="1"/>
</dbReference>
<dbReference type="AlphaFoldDB" id="A0A6A9UXH7"/>
<evidence type="ECO:0000256" key="10">
    <source>
        <dbReference type="ARBA" id="ARBA00024908"/>
    </source>
</evidence>
<evidence type="ECO:0000313" key="13">
    <source>
        <dbReference type="EMBL" id="MVA76352.1"/>
    </source>
</evidence>
<evidence type="ECO:0000259" key="12">
    <source>
        <dbReference type="PROSITE" id="PS51186"/>
    </source>
</evidence>
<dbReference type="PROSITE" id="PS51186">
    <property type="entry name" value="GNAT"/>
    <property type="match status" value="1"/>
</dbReference>
<dbReference type="CDD" id="cd04301">
    <property type="entry name" value="NAT_SF"/>
    <property type="match status" value="1"/>
</dbReference>
<dbReference type="Proteomes" id="UP000435304">
    <property type="component" value="Unassembled WGS sequence"/>
</dbReference>
<dbReference type="NCBIfam" id="TIGR00150">
    <property type="entry name" value="T6A_YjeE"/>
    <property type="match status" value="1"/>
</dbReference>
<proteinExistence type="inferred from homology"/>
<keyword evidence="13" id="KW-0808">Transferase</keyword>
<evidence type="ECO:0000256" key="6">
    <source>
        <dbReference type="ARBA" id="ARBA00022723"/>
    </source>
</evidence>
<dbReference type="Pfam" id="PF02367">
    <property type="entry name" value="TsaE"/>
    <property type="match status" value="1"/>
</dbReference>
<comment type="function">
    <text evidence="10">Required for the formation of a threonylcarbamoyl group on adenosine at position 37 (t(6)A37) in tRNAs that read codons beginning with adenine. Is involved in the transfer of the threonylcarbamoyl moiety of threonylcarbamoyl-AMP (TC-AMP) to the N6 group of A37, together with TsaD and TsaB. TsaE seems to play an indirect role in the t(6)A biosynthesis pathway, possibly in regulating the core enzymatic function of TsaD.</text>
</comment>
<comment type="similarity">
    <text evidence="2">Belongs to the TsaE family.</text>
</comment>
<keyword evidence="14" id="KW-1185">Reference proteome</keyword>
<keyword evidence="5" id="KW-0819">tRNA processing</keyword>
<gene>
    <name evidence="13" type="primary">tsaE</name>
    <name evidence="13" type="ORF">GC722_09995</name>
</gene>
<evidence type="ECO:0000256" key="3">
    <source>
        <dbReference type="ARBA" id="ARBA00019010"/>
    </source>
</evidence>
<accession>A0A6A9UXH7</accession>
<sequence>MPPAEPVPTAEGAAAPERSLWLAVPEDAEAIVEVIRAAFAARPPVDPPSTADRETAETVRETLRRGSGVTAWVGERLAGVILLVPRPDGVATLQRVSVHPDFQRLGLAGEMVAAAHRLAAELGCREVELLAREEFPALVDWWLRRGYRVVDHRDHGVILSRAVPVVLRVPTAEDMQQLGERLADVLQAGDLIIAEGPLGAGKTTLTQGIGRGLQVADPVISPTFVLSRVHRPLGGRPGLVHVDAYRLGSAEELDDLDLPSSGAGSVLLVEWGRGRAEQLSEHRLDVEVHRDDPTTDARTVVVTPVGERWAGVDLAAVLDPDRRAEQAGAAAVAR</sequence>
<dbReference type="InterPro" id="IPR027417">
    <property type="entry name" value="P-loop_NTPase"/>
</dbReference>
<evidence type="ECO:0000256" key="7">
    <source>
        <dbReference type="ARBA" id="ARBA00022741"/>
    </source>
</evidence>
<organism evidence="13 14">
    <name type="scientific">Auraticoccus cholistanensis</name>
    <dbReference type="NCBI Taxonomy" id="2656650"/>
    <lineage>
        <taxon>Bacteria</taxon>
        <taxon>Bacillati</taxon>
        <taxon>Actinomycetota</taxon>
        <taxon>Actinomycetes</taxon>
        <taxon>Propionibacteriales</taxon>
        <taxon>Propionibacteriaceae</taxon>
        <taxon>Auraticoccus</taxon>
    </lineage>
</organism>
<dbReference type="GO" id="GO:0002949">
    <property type="term" value="P:tRNA threonylcarbamoyladenosine modification"/>
    <property type="evidence" value="ECO:0007669"/>
    <property type="project" value="InterPro"/>
</dbReference>
<evidence type="ECO:0000256" key="11">
    <source>
        <dbReference type="ARBA" id="ARBA00032441"/>
    </source>
</evidence>
<keyword evidence="4" id="KW-0963">Cytoplasm</keyword>
<dbReference type="PANTHER" id="PTHR33540:SF2">
    <property type="entry name" value="TRNA THREONYLCARBAMOYLADENOSINE BIOSYNTHESIS PROTEIN TSAE"/>
    <property type="match status" value="1"/>
</dbReference>
<evidence type="ECO:0000256" key="4">
    <source>
        <dbReference type="ARBA" id="ARBA00022490"/>
    </source>
</evidence>
<dbReference type="GO" id="GO:0016747">
    <property type="term" value="F:acyltransferase activity, transferring groups other than amino-acyl groups"/>
    <property type="evidence" value="ECO:0007669"/>
    <property type="project" value="InterPro"/>
</dbReference>
<evidence type="ECO:0000256" key="2">
    <source>
        <dbReference type="ARBA" id="ARBA00007599"/>
    </source>
</evidence>
<dbReference type="InterPro" id="IPR003442">
    <property type="entry name" value="T6A_TsaE"/>
</dbReference>
<dbReference type="GO" id="GO:0005524">
    <property type="term" value="F:ATP binding"/>
    <property type="evidence" value="ECO:0007669"/>
    <property type="project" value="UniProtKB-KW"/>
</dbReference>
<evidence type="ECO:0000256" key="5">
    <source>
        <dbReference type="ARBA" id="ARBA00022694"/>
    </source>
</evidence>
<evidence type="ECO:0000256" key="1">
    <source>
        <dbReference type="ARBA" id="ARBA00004496"/>
    </source>
</evidence>
<keyword evidence="6" id="KW-0479">Metal-binding</keyword>
<comment type="caution">
    <text evidence="13">The sequence shown here is derived from an EMBL/GenBank/DDBJ whole genome shotgun (WGS) entry which is preliminary data.</text>
</comment>
<keyword evidence="9" id="KW-0460">Magnesium</keyword>
<evidence type="ECO:0000256" key="8">
    <source>
        <dbReference type="ARBA" id="ARBA00022840"/>
    </source>
</evidence>
<keyword evidence="8" id="KW-0067">ATP-binding</keyword>
<dbReference type="Pfam" id="PF00583">
    <property type="entry name" value="Acetyltransf_1"/>
    <property type="match status" value="1"/>
</dbReference>
<dbReference type="SUPFAM" id="SSF52540">
    <property type="entry name" value="P-loop containing nucleoside triphosphate hydrolases"/>
    <property type="match status" value="1"/>
</dbReference>
<comment type="subcellular location">
    <subcellularLocation>
        <location evidence="1">Cytoplasm</location>
    </subcellularLocation>
</comment>
<keyword evidence="7" id="KW-0547">Nucleotide-binding</keyword>
<dbReference type="Gene3D" id="3.40.630.30">
    <property type="match status" value="1"/>
</dbReference>
<dbReference type="PANTHER" id="PTHR33540">
    <property type="entry name" value="TRNA THREONYLCARBAMOYLADENOSINE BIOSYNTHESIS PROTEIN TSAE"/>
    <property type="match status" value="1"/>
</dbReference>
<evidence type="ECO:0000256" key="9">
    <source>
        <dbReference type="ARBA" id="ARBA00022842"/>
    </source>
</evidence>
<reference evidence="13 14" key="1">
    <citation type="submission" date="2019-12" db="EMBL/GenBank/DDBJ databases">
        <title>Auraticoccus cholistani sp. nov., an actinomycete isolated from soil of Cholistan desert.</title>
        <authorList>
            <person name="Cheema M.T."/>
        </authorList>
    </citation>
    <scope>NUCLEOTIDE SEQUENCE [LARGE SCALE GENOMIC DNA]</scope>
    <source>
        <strain evidence="13 14">F435</strain>
    </source>
</reference>
<dbReference type="EMBL" id="WPCU01000006">
    <property type="protein sequence ID" value="MVA76352.1"/>
    <property type="molecule type" value="Genomic_DNA"/>
</dbReference>
<dbReference type="InterPro" id="IPR000182">
    <property type="entry name" value="GNAT_dom"/>
</dbReference>
<feature type="domain" description="N-acetyltransferase" evidence="12">
    <location>
        <begin position="18"/>
        <end position="170"/>
    </location>
</feature>
<name>A0A6A9UXH7_9ACTN</name>
<dbReference type="RefSeq" id="WP_331714650.1">
    <property type="nucleotide sequence ID" value="NZ_WPCU01000006.1"/>
</dbReference>
<dbReference type="InterPro" id="IPR016181">
    <property type="entry name" value="Acyl_CoA_acyltransferase"/>
</dbReference>